<dbReference type="InterPro" id="IPR011993">
    <property type="entry name" value="PH-like_dom_sf"/>
</dbReference>
<reference evidence="8 9" key="1">
    <citation type="submission" date="2016-07" db="EMBL/GenBank/DDBJ databases">
        <title>Pervasive Adenine N6-methylation of Active Genes in Fungi.</title>
        <authorList>
            <consortium name="DOE Joint Genome Institute"/>
            <person name="Mondo S.J."/>
            <person name="Dannebaum R.O."/>
            <person name="Kuo R.C."/>
            <person name="Labutti K."/>
            <person name="Haridas S."/>
            <person name="Kuo A."/>
            <person name="Salamov A."/>
            <person name="Ahrendt S.R."/>
            <person name="Lipzen A."/>
            <person name="Sullivan W."/>
            <person name="Andreopoulos W.B."/>
            <person name="Clum A."/>
            <person name="Lindquist E."/>
            <person name="Daum C."/>
            <person name="Ramamoorthy G.K."/>
            <person name="Gryganskyi A."/>
            <person name="Culley D."/>
            <person name="Magnuson J.K."/>
            <person name="James T.Y."/>
            <person name="O'Malley M.A."/>
            <person name="Stajich J.E."/>
            <person name="Spatafora J.W."/>
            <person name="Visel A."/>
            <person name="Grigoriev I.V."/>
        </authorList>
    </citation>
    <scope>NUCLEOTIDE SEQUENCE [LARGE SCALE GENOMIC DNA]</scope>
    <source>
        <strain evidence="8 9">NRRL 3116</strain>
    </source>
</reference>
<evidence type="ECO:0000256" key="2">
    <source>
        <dbReference type="ARBA" id="ARBA00006582"/>
    </source>
</evidence>
<protein>
    <submittedName>
        <fullName evidence="8">GRAM domain-domain-containing protein</fullName>
    </submittedName>
</protein>
<keyword evidence="5" id="KW-0472">Membrane</keyword>
<evidence type="ECO:0000313" key="8">
    <source>
        <dbReference type="EMBL" id="ORZ06176.1"/>
    </source>
</evidence>
<dbReference type="Pfam" id="PF02893">
    <property type="entry name" value="GRAM"/>
    <property type="match status" value="1"/>
</dbReference>
<keyword evidence="9" id="KW-1185">Reference proteome</keyword>
<proteinExistence type="inferred from homology"/>
<dbReference type="GO" id="GO:0032541">
    <property type="term" value="C:cortical endoplasmic reticulum"/>
    <property type="evidence" value="ECO:0007669"/>
    <property type="project" value="TreeGrafter"/>
</dbReference>
<dbReference type="GO" id="GO:0005789">
    <property type="term" value="C:endoplasmic reticulum membrane"/>
    <property type="evidence" value="ECO:0007669"/>
    <property type="project" value="TreeGrafter"/>
</dbReference>
<dbReference type="GeneID" id="33562899"/>
<dbReference type="EMBL" id="MCFF01000047">
    <property type="protein sequence ID" value="ORZ06176.1"/>
    <property type="molecule type" value="Genomic_DNA"/>
</dbReference>
<dbReference type="Proteomes" id="UP000193648">
    <property type="component" value="Unassembled WGS sequence"/>
</dbReference>
<dbReference type="RefSeq" id="XP_021877445.1">
    <property type="nucleotide sequence ID" value="XM_022021055.1"/>
</dbReference>
<dbReference type="GO" id="GO:0005886">
    <property type="term" value="C:plasma membrane"/>
    <property type="evidence" value="ECO:0007669"/>
    <property type="project" value="TreeGrafter"/>
</dbReference>
<dbReference type="GO" id="GO:0120015">
    <property type="term" value="F:sterol transfer activity"/>
    <property type="evidence" value="ECO:0007669"/>
    <property type="project" value="TreeGrafter"/>
</dbReference>
<dbReference type="PROSITE" id="PS51778">
    <property type="entry name" value="VAST"/>
    <property type="match status" value="1"/>
</dbReference>
<feature type="domain" description="VASt" evidence="7">
    <location>
        <begin position="205"/>
        <end position="371"/>
    </location>
</feature>
<comment type="similarity">
    <text evidence="2">Belongs to the YSP2 family.</text>
</comment>
<dbReference type="GO" id="GO:0032366">
    <property type="term" value="P:intracellular sterol transport"/>
    <property type="evidence" value="ECO:0007669"/>
    <property type="project" value="TreeGrafter"/>
</dbReference>
<dbReference type="GO" id="GO:0005739">
    <property type="term" value="C:mitochondrion"/>
    <property type="evidence" value="ECO:0007669"/>
    <property type="project" value="TreeGrafter"/>
</dbReference>
<dbReference type="STRING" id="64571.A0A1Y2GBM3"/>
<keyword evidence="3" id="KW-0812">Transmembrane</keyword>
<dbReference type="PANTHER" id="PTHR23319">
    <property type="entry name" value="GRAM DOMAIN CONTAINING 1B, ISOFORM E"/>
    <property type="match status" value="1"/>
</dbReference>
<evidence type="ECO:0000256" key="1">
    <source>
        <dbReference type="ARBA" id="ARBA00004167"/>
    </source>
</evidence>
<dbReference type="AlphaFoldDB" id="A0A1Y2GBM3"/>
<evidence type="ECO:0000256" key="6">
    <source>
        <dbReference type="SAM" id="MobiDB-lite"/>
    </source>
</evidence>
<comment type="subcellular location">
    <subcellularLocation>
        <location evidence="1">Membrane</location>
        <topology evidence="1">Single-pass membrane protein</topology>
    </subcellularLocation>
</comment>
<feature type="non-terminal residue" evidence="8">
    <location>
        <position position="371"/>
    </location>
</feature>
<dbReference type="GO" id="GO:0140268">
    <property type="term" value="C:endoplasmic reticulum-plasma membrane contact site"/>
    <property type="evidence" value="ECO:0007669"/>
    <property type="project" value="TreeGrafter"/>
</dbReference>
<dbReference type="Pfam" id="PF16016">
    <property type="entry name" value="VASt"/>
    <property type="match status" value="1"/>
</dbReference>
<evidence type="ECO:0000256" key="5">
    <source>
        <dbReference type="ARBA" id="ARBA00023136"/>
    </source>
</evidence>
<comment type="caution">
    <text evidence="8">The sequence shown here is derived from an EMBL/GenBank/DDBJ whole genome shotgun (WGS) entry which is preliminary data.</text>
</comment>
<accession>A0A1Y2GBM3</accession>
<dbReference type="SMART" id="SM00568">
    <property type="entry name" value="GRAM"/>
    <property type="match status" value="1"/>
</dbReference>
<dbReference type="PANTHER" id="PTHR23319:SF4">
    <property type="entry name" value="GRAM DOMAIN CONTAINING 1B, ISOFORM E"/>
    <property type="match status" value="1"/>
</dbReference>
<keyword evidence="4" id="KW-1133">Transmembrane helix</keyword>
<dbReference type="CDD" id="cd13220">
    <property type="entry name" value="PH-GRAM_GRAMDC"/>
    <property type="match status" value="1"/>
</dbReference>
<dbReference type="OrthoDB" id="2162691at2759"/>
<evidence type="ECO:0000313" key="9">
    <source>
        <dbReference type="Proteomes" id="UP000193648"/>
    </source>
</evidence>
<dbReference type="GO" id="GO:0032934">
    <property type="term" value="F:sterol binding"/>
    <property type="evidence" value="ECO:0007669"/>
    <property type="project" value="TreeGrafter"/>
</dbReference>
<evidence type="ECO:0000256" key="4">
    <source>
        <dbReference type="ARBA" id="ARBA00022989"/>
    </source>
</evidence>
<dbReference type="FunCoup" id="A0A1Y2GBM3">
    <property type="interactions" value="118"/>
</dbReference>
<dbReference type="Gene3D" id="2.30.29.30">
    <property type="entry name" value="Pleckstrin-homology domain (PH domain)/Phosphotyrosine-binding domain (PTB)"/>
    <property type="match status" value="1"/>
</dbReference>
<feature type="compositionally biased region" description="Polar residues" evidence="6">
    <location>
        <begin position="179"/>
        <end position="195"/>
    </location>
</feature>
<evidence type="ECO:0000256" key="3">
    <source>
        <dbReference type="ARBA" id="ARBA00022692"/>
    </source>
</evidence>
<dbReference type="InParanoid" id="A0A1Y2GBM3"/>
<dbReference type="InterPro" id="IPR031968">
    <property type="entry name" value="VASt"/>
</dbReference>
<sequence length="371" mass="41259">MITGEEDTTGPCEEDDFGVHISFVFANEKRFSDFHALFRSVPDDEKLIEDYGCALQKEILVQGRLYISENHVCFNANIFGWVTNLVIAFSEITAIEKRMTAFVIPNAISIVTATNTKGHFFASFLSRDTAHDLLMAAWRKSFPCAANACAASNNNGNSMHRQNRSLLGVNDDDDRTKMKLSSTQPSATSSFQTPTTCRCSKDGRHYSNTYMSETYPGTVRAIWKLLFDSDFNKSFLTSEAMKGADVQDEPWQKSTDDTLTKTTRYTKWLGMPIGPKTAKAILTDVCEHKNFDEYTTTVTTTSTPDVPSGGCFTTKVRTCITWAGPTQVQVVVTGGVEFTKSSWIKGQIEKGAAEGLTAHYTELNKCIRKHI</sequence>
<dbReference type="InterPro" id="IPR004182">
    <property type="entry name" value="GRAM"/>
</dbReference>
<evidence type="ECO:0000259" key="7">
    <source>
        <dbReference type="PROSITE" id="PS51778"/>
    </source>
</evidence>
<dbReference type="InterPro" id="IPR051482">
    <property type="entry name" value="Cholesterol_transport"/>
</dbReference>
<name>A0A1Y2GBM3_9FUNG</name>
<organism evidence="8 9">
    <name type="scientific">Lobosporangium transversale</name>
    <dbReference type="NCBI Taxonomy" id="64571"/>
    <lineage>
        <taxon>Eukaryota</taxon>
        <taxon>Fungi</taxon>
        <taxon>Fungi incertae sedis</taxon>
        <taxon>Mucoromycota</taxon>
        <taxon>Mortierellomycotina</taxon>
        <taxon>Mortierellomycetes</taxon>
        <taxon>Mortierellales</taxon>
        <taxon>Mortierellaceae</taxon>
        <taxon>Lobosporangium</taxon>
    </lineage>
</organism>
<feature type="region of interest" description="Disordered" evidence="6">
    <location>
        <begin position="168"/>
        <end position="195"/>
    </location>
</feature>
<gene>
    <name evidence="8" type="ORF">BCR41DRAFT_311803</name>
</gene>